<reference evidence="2" key="2">
    <citation type="submission" date="2020-06" db="EMBL/GenBank/DDBJ databases">
        <title>Helianthus annuus Genome sequencing and assembly Release 2.</title>
        <authorList>
            <person name="Gouzy J."/>
            <person name="Langlade N."/>
            <person name="Munos S."/>
        </authorList>
    </citation>
    <scope>NUCLEOTIDE SEQUENCE</scope>
    <source>
        <tissue evidence="2">Leaves</tissue>
    </source>
</reference>
<gene>
    <name evidence="2" type="ORF">HanXRQr2_Chr11g0473181</name>
</gene>
<accession>A0A9K3HLD0</accession>
<dbReference type="Proteomes" id="UP000215914">
    <property type="component" value="Unassembled WGS sequence"/>
</dbReference>
<name>A0A9K3HLD0_HELAN</name>
<comment type="caution">
    <text evidence="2">The sequence shown here is derived from an EMBL/GenBank/DDBJ whole genome shotgun (WGS) entry which is preliminary data.</text>
</comment>
<evidence type="ECO:0000313" key="3">
    <source>
        <dbReference type="Proteomes" id="UP000215914"/>
    </source>
</evidence>
<protein>
    <submittedName>
        <fullName evidence="2">Uncharacterized protein</fullName>
    </submittedName>
</protein>
<feature type="compositionally biased region" description="Polar residues" evidence="1">
    <location>
        <begin position="1"/>
        <end position="17"/>
    </location>
</feature>
<dbReference type="AlphaFoldDB" id="A0A9K3HLD0"/>
<reference evidence="2" key="1">
    <citation type="journal article" date="2017" name="Nature">
        <title>The sunflower genome provides insights into oil metabolism, flowering and Asterid evolution.</title>
        <authorList>
            <person name="Badouin H."/>
            <person name="Gouzy J."/>
            <person name="Grassa C.J."/>
            <person name="Murat F."/>
            <person name="Staton S.E."/>
            <person name="Cottret L."/>
            <person name="Lelandais-Briere C."/>
            <person name="Owens G.L."/>
            <person name="Carrere S."/>
            <person name="Mayjonade B."/>
            <person name="Legrand L."/>
            <person name="Gill N."/>
            <person name="Kane N.C."/>
            <person name="Bowers J.E."/>
            <person name="Hubner S."/>
            <person name="Bellec A."/>
            <person name="Berard A."/>
            <person name="Berges H."/>
            <person name="Blanchet N."/>
            <person name="Boniface M.C."/>
            <person name="Brunel D."/>
            <person name="Catrice O."/>
            <person name="Chaidir N."/>
            <person name="Claudel C."/>
            <person name="Donnadieu C."/>
            <person name="Faraut T."/>
            <person name="Fievet G."/>
            <person name="Helmstetter N."/>
            <person name="King M."/>
            <person name="Knapp S.J."/>
            <person name="Lai Z."/>
            <person name="Le Paslier M.C."/>
            <person name="Lippi Y."/>
            <person name="Lorenzon L."/>
            <person name="Mandel J.R."/>
            <person name="Marage G."/>
            <person name="Marchand G."/>
            <person name="Marquand E."/>
            <person name="Bret-Mestries E."/>
            <person name="Morien E."/>
            <person name="Nambeesan S."/>
            <person name="Nguyen T."/>
            <person name="Pegot-Espagnet P."/>
            <person name="Pouilly N."/>
            <person name="Raftis F."/>
            <person name="Sallet E."/>
            <person name="Schiex T."/>
            <person name="Thomas J."/>
            <person name="Vandecasteele C."/>
            <person name="Vares D."/>
            <person name="Vear F."/>
            <person name="Vautrin S."/>
            <person name="Crespi M."/>
            <person name="Mangin B."/>
            <person name="Burke J.M."/>
            <person name="Salse J."/>
            <person name="Munos S."/>
            <person name="Vincourt P."/>
            <person name="Rieseberg L.H."/>
            <person name="Langlade N.B."/>
        </authorList>
    </citation>
    <scope>NUCLEOTIDE SEQUENCE</scope>
    <source>
        <tissue evidence="2">Leaves</tissue>
    </source>
</reference>
<feature type="region of interest" description="Disordered" evidence="1">
    <location>
        <begin position="1"/>
        <end position="29"/>
    </location>
</feature>
<sequence length="106" mass="11866">MSIISSCVSTGTSLTTNKIHRPNRHPVISTQPMHTRSSIIHRTHLPHLIKPGPSTWQHQRRINHHIAHITANPLSSDTGHIKAQLTRLQTGLVTGYRRSIGLNRPV</sequence>
<proteinExistence type="predicted"/>
<dbReference type="Gramene" id="mRNA:HanXRQr2_Chr11g0473181">
    <property type="protein sequence ID" value="mRNA:HanXRQr2_Chr11g0473181"/>
    <property type="gene ID" value="HanXRQr2_Chr11g0473181"/>
</dbReference>
<evidence type="ECO:0000313" key="2">
    <source>
        <dbReference type="EMBL" id="KAF5780554.1"/>
    </source>
</evidence>
<keyword evidence="3" id="KW-1185">Reference proteome</keyword>
<evidence type="ECO:0000256" key="1">
    <source>
        <dbReference type="SAM" id="MobiDB-lite"/>
    </source>
</evidence>
<organism evidence="2 3">
    <name type="scientific">Helianthus annuus</name>
    <name type="common">Common sunflower</name>
    <dbReference type="NCBI Taxonomy" id="4232"/>
    <lineage>
        <taxon>Eukaryota</taxon>
        <taxon>Viridiplantae</taxon>
        <taxon>Streptophyta</taxon>
        <taxon>Embryophyta</taxon>
        <taxon>Tracheophyta</taxon>
        <taxon>Spermatophyta</taxon>
        <taxon>Magnoliopsida</taxon>
        <taxon>eudicotyledons</taxon>
        <taxon>Gunneridae</taxon>
        <taxon>Pentapetalae</taxon>
        <taxon>asterids</taxon>
        <taxon>campanulids</taxon>
        <taxon>Asterales</taxon>
        <taxon>Asteraceae</taxon>
        <taxon>Asteroideae</taxon>
        <taxon>Heliantheae alliance</taxon>
        <taxon>Heliantheae</taxon>
        <taxon>Helianthus</taxon>
    </lineage>
</organism>
<dbReference type="EMBL" id="MNCJ02000326">
    <property type="protein sequence ID" value="KAF5780554.1"/>
    <property type="molecule type" value="Genomic_DNA"/>
</dbReference>